<dbReference type="KEGG" id="fcy:FRACYDRAFT_238699"/>
<feature type="compositionally biased region" description="Basic residues" evidence="1">
    <location>
        <begin position="341"/>
        <end position="352"/>
    </location>
</feature>
<keyword evidence="3" id="KW-1185">Reference proteome</keyword>
<dbReference type="AlphaFoldDB" id="A0A1E7FD45"/>
<dbReference type="PANTHER" id="PTHR31827">
    <property type="entry name" value="EMB|CAB89363.1"/>
    <property type="match status" value="1"/>
</dbReference>
<proteinExistence type="predicted"/>
<dbReference type="Proteomes" id="UP000095751">
    <property type="component" value="Unassembled WGS sequence"/>
</dbReference>
<evidence type="ECO:0000256" key="1">
    <source>
        <dbReference type="SAM" id="MobiDB-lite"/>
    </source>
</evidence>
<feature type="compositionally biased region" description="Basic and acidic residues" evidence="1">
    <location>
        <begin position="111"/>
        <end position="134"/>
    </location>
</feature>
<evidence type="ECO:0000313" key="3">
    <source>
        <dbReference type="Proteomes" id="UP000095751"/>
    </source>
</evidence>
<protein>
    <submittedName>
        <fullName evidence="2">Uncharacterized protein</fullName>
    </submittedName>
</protein>
<dbReference type="InParanoid" id="A0A1E7FD45"/>
<accession>A0A1E7FD45</accession>
<name>A0A1E7FD45_9STRA</name>
<gene>
    <name evidence="2" type="ORF">FRACYDRAFT_238699</name>
</gene>
<feature type="compositionally biased region" description="Low complexity" evidence="1">
    <location>
        <begin position="285"/>
        <end position="317"/>
    </location>
</feature>
<feature type="region of interest" description="Disordered" evidence="1">
    <location>
        <begin position="107"/>
        <end position="187"/>
    </location>
</feature>
<reference evidence="2 3" key="1">
    <citation type="submission" date="2016-09" db="EMBL/GenBank/DDBJ databases">
        <title>Extensive genetic diversity and differential bi-allelic expression allows diatom success in the polar Southern Ocean.</title>
        <authorList>
            <consortium name="DOE Joint Genome Institute"/>
            <person name="Mock T."/>
            <person name="Otillar R.P."/>
            <person name="Strauss J."/>
            <person name="Dupont C."/>
            <person name="Frickenhaus S."/>
            <person name="Maumus F."/>
            <person name="Mcmullan M."/>
            <person name="Sanges R."/>
            <person name="Schmutz J."/>
            <person name="Toseland A."/>
            <person name="Valas R."/>
            <person name="Veluchamy A."/>
            <person name="Ward B.J."/>
            <person name="Allen A."/>
            <person name="Barry K."/>
            <person name="Falciatore A."/>
            <person name="Ferrante M."/>
            <person name="Fortunato A.E."/>
            <person name="Gloeckner G."/>
            <person name="Gruber A."/>
            <person name="Hipkin R."/>
            <person name="Janech M."/>
            <person name="Kroth P."/>
            <person name="Leese F."/>
            <person name="Lindquist E."/>
            <person name="Lyon B.R."/>
            <person name="Martin J."/>
            <person name="Mayer C."/>
            <person name="Parker M."/>
            <person name="Quesneville H."/>
            <person name="Raymond J."/>
            <person name="Uhlig C."/>
            <person name="Valentin K.U."/>
            <person name="Worden A.Z."/>
            <person name="Armbrust E.V."/>
            <person name="Bowler C."/>
            <person name="Green B."/>
            <person name="Moulton V."/>
            <person name="Van Oosterhout C."/>
            <person name="Grigoriev I."/>
        </authorList>
    </citation>
    <scope>NUCLEOTIDE SEQUENCE [LARGE SCALE GENOMIC DNA]</scope>
    <source>
        <strain evidence="2 3">CCMP1102</strain>
    </source>
</reference>
<evidence type="ECO:0000313" key="2">
    <source>
        <dbReference type="EMBL" id="OEU16112.1"/>
    </source>
</evidence>
<dbReference type="EMBL" id="KV784358">
    <property type="protein sequence ID" value="OEU16112.1"/>
    <property type="molecule type" value="Genomic_DNA"/>
</dbReference>
<organism evidence="2 3">
    <name type="scientific">Fragilariopsis cylindrus CCMP1102</name>
    <dbReference type="NCBI Taxonomy" id="635003"/>
    <lineage>
        <taxon>Eukaryota</taxon>
        <taxon>Sar</taxon>
        <taxon>Stramenopiles</taxon>
        <taxon>Ochrophyta</taxon>
        <taxon>Bacillariophyta</taxon>
        <taxon>Bacillariophyceae</taxon>
        <taxon>Bacillariophycidae</taxon>
        <taxon>Bacillariales</taxon>
        <taxon>Bacillariaceae</taxon>
        <taxon>Fragilariopsis</taxon>
    </lineage>
</organism>
<dbReference type="OrthoDB" id="47862at2759"/>
<feature type="compositionally biased region" description="Pro residues" evidence="1">
    <location>
        <begin position="275"/>
        <end position="284"/>
    </location>
</feature>
<sequence>MIPISFAHKFSRNHQQSYPRRIGSHFFNNRAQGPQYYFGGCGERQPQREVVFQRNTLVSSMKQYFNEMGDEELSTEAADRYIKEEQQQQQPEDVAFETNTEVDVAVVQPSFDDHDGRSPVAEKKSMMEIREKKSSPTNGEGHHKRNLSEHFQDATTLSHYNGGEESSEAARQKHRREYSGDMSNPAQAHRRINSIGNSAAVQRGKPHRRIDSSGLDALTAAADFSREELENASAASSHRRHSWNRSSAVENLRRSPIETSSTYNQHHAAGNGPPAAHPPPPPPIQQTQQQQQHSTGAAHHRQYSSLSSSGLGQPSRPVYYSHHPPYNQPQAYPTQSSYYPHPHHQQHHHSGGSHHGYGRQQYGQPPPPPPQGGYPVQYSRDQDPYKQHAPLQQPTLERPLHSESPARRPSPTMANADHHRTATNMSANEGMDPPAPPAWKRGGSTQGVQTYITGIGVGETSRTIEANPIMVPSVGHHRKLSSFSSMGPFLFGPPPTQTESSGSGGAHHHRKTSSSISFLNVLDNSLNESSDATFLRNLQESTGTAAAAAYNSAIPVATYNPSSLTIKAETSAAAKKPSAKPTVVISLPNDDDDESRLMAGGTSKRVRRKCTVGDCDNRVVQGGLCIAHGAKRKQCKHPGCTKHVKKAGLCSTHGPARKRCEFGDCGKVAVQGGRCIAHGAKKKLCFYDDCKKQAILGGMCKKHHDEEKVNLTGPPGSEEQPAVCTIVKPKKVRSSSKLSFGSTGSSKKPGHTRGLSIFQEISPDAVGDLLSGDPATATAAKNATANGTRKVTATASAAPKRPPNHHHRSTVSQILVDIGDTEE</sequence>
<feature type="compositionally biased region" description="Low complexity" evidence="1">
    <location>
        <begin position="265"/>
        <end position="274"/>
    </location>
</feature>
<dbReference type="PANTHER" id="PTHR31827:SF1">
    <property type="entry name" value="EMB|CAB89363.1"/>
    <property type="match status" value="1"/>
</dbReference>
<feature type="compositionally biased region" description="Low complexity" evidence="1">
    <location>
        <begin position="778"/>
        <end position="788"/>
    </location>
</feature>
<feature type="region of interest" description="Disordered" evidence="1">
    <location>
        <begin position="232"/>
        <end position="445"/>
    </location>
</feature>
<feature type="region of interest" description="Disordered" evidence="1">
    <location>
        <begin position="778"/>
        <end position="823"/>
    </location>
</feature>